<organism evidence="2 3">
    <name type="scientific">Pneumocystis jirovecii (strain RU7)</name>
    <name type="common">Human pneumocystis pneumonia agent</name>
    <dbReference type="NCBI Taxonomy" id="1408657"/>
    <lineage>
        <taxon>Eukaryota</taxon>
        <taxon>Fungi</taxon>
        <taxon>Dikarya</taxon>
        <taxon>Ascomycota</taxon>
        <taxon>Taphrinomycotina</taxon>
        <taxon>Pneumocystomycetes</taxon>
        <taxon>Pneumocystaceae</taxon>
        <taxon>Pneumocystis</taxon>
    </lineage>
</organism>
<sequence>MDNTLGNLDFIESKGHQSCIRFSIPLNVTLDGGFLTTHNLYQTPQDCKYIIVHQLMFEKKMAPFYKGLPEFDSSWSNKKLAQVVRQHLAIPFKNTIYLSTRKFPGGFYLKYLSDVLKSNKHKSFQPYTFRFRSIISLFHHFFSTLYKLFTPPLEVSLYRNSKECLICFLYYPKLNYTRCCNKPICSECFVQIKQTDSHSPCSLNTDLENTPLYKGSINCPFCLEKDFGIVYLSSTQEHITKSSIISSIINKKKVHDICQKYSSTHPYVVTSNMIRADWFSQFIDTQQKESDREENEIFLDTLTFSDIGCQTSNLPENNTCEQTILQTSKNILYTDVVRLNLKNTTYLDYVTAIRKKDLTLNESLNRPIITLYDGTTLSLADLAKDKRILDFTIMPNLSEKVE</sequence>
<evidence type="ECO:0008006" key="4">
    <source>
        <dbReference type="Google" id="ProtNLM"/>
    </source>
</evidence>
<accession>A0A0W4ZJN2</accession>
<dbReference type="STRING" id="1408657.A0A0W4ZJN2"/>
<dbReference type="GO" id="GO:0005737">
    <property type="term" value="C:cytoplasm"/>
    <property type="evidence" value="ECO:0007669"/>
    <property type="project" value="TreeGrafter"/>
</dbReference>
<dbReference type="GeneID" id="28940958"/>
<dbReference type="OrthoDB" id="21471at2759"/>
<dbReference type="AlphaFoldDB" id="A0A0W4ZJN2"/>
<dbReference type="VEuPathDB" id="FungiDB:T551_02440"/>
<dbReference type="PANTHER" id="PTHR31315:SF1">
    <property type="entry name" value="PROTEIN SIP5"/>
    <property type="match status" value="1"/>
</dbReference>
<comment type="caution">
    <text evidence="2">The sequence shown here is derived from an EMBL/GenBank/DDBJ whole genome shotgun (WGS) entry which is preliminary data.</text>
</comment>
<gene>
    <name evidence="2" type="ORF">T551_02440</name>
</gene>
<proteinExistence type="inferred from homology"/>
<evidence type="ECO:0000313" key="3">
    <source>
        <dbReference type="Proteomes" id="UP000053447"/>
    </source>
</evidence>
<reference evidence="3" key="1">
    <citation type="journal article" date="2016" name="Nat. Commun.">
        <title>Genome analysis of three Pneumocystis species reveals adaptation mechanisms to life exclusively in mammalian hosts.</title>
        <authorList>
            <person name="Ma L."/>
            <person name="Chen Z."/>
            <person name="Huang D.W."/>
            <person name="Kutty G."/>
            <person name="Ishihara M."/>
            <person name="Wang H."/>
            <person name="Abouelleil A."/>
            <person name="Bishop L."/>
            <person name="Davey E."/>
            <person name="Deng R."/>
            <person name="Deng X."/>
            <person name="Fan L."/>
            <person name="Fantoni G."/>
            <person name="Fitzgerald M."/>
            <person name="Gogineni E."/>
            <person name="Goldberg J.M."/>
            <person name="Handley G."/>
            <person name="Hu X."/>
            <person name="Huber C."/>
            <person name="Jiao X."/>
            <person name="Jones K."/>
            <person name="Levin J.Z."/>
            <person name="Liu Y."/>
            <person name="Macdonald P."/>
            <person name="Melnikov A."/>
            <person name="Raley C."/>
            <person name="Sassi M."/>
            <person name="Sherman B.T."/>
            <person name="Song X."/>
            <person name="Sykes S."/>
            <person name="Tran B."/>
            <person name="Walsh L."/>
            <person name="Xia Y."/>
            <person name="Yang J."/>
            <person name="Young S."/>
            <person name="Zeng Q."/>
            <person name="Zheng X."/>
            <person name="Stephens R."/>
            <person name="Nusbaum C."/>
            <person name="Birren B.W."/>
            <person name="Azadi P."/>
            <person name="Lempicki R.A."/>
            <person name="Cuomo C.A."/>
            <person name="Kovacs J.A."/>
        </authorList>
    </citation>
    <scope>NUCLEOTIDE SEQUENCE [LARGE SCALE GENOMIC DNA]</scope>
    <source>
        <strain evidence="3">RU7</strain>
    </source>
</reference>
<dbReference type="Proteomes" id="UP000053447">
    <property type="component" value="Unassembled WGS sequence"/>
</dbReference>
<dbReference type="PANTHER" id="PTHR31315">
    <property type="entry name" value="PROTEIN SIP5"/>
    <property type="match status" value="1"/>
</dbReference>
<protein>
    <recommendedName>
        <fullName evidence="4">RING-type domain-containing protein</fullName>
    </recommendedName>
</protein>
<dbReference type="InterPro" id="IPR039301">
    <property type="entry name" value="Sip5/DA2"/>
</dbReference>
<keyword evidence="3" id="KW-1185">Reference proteome</keyword>
<dbReference type="CDD" id="cd24139">
    <property type="entry name" value="SIP5-like"/>
    <property type="match status" value="1"/>
</dbReference>
<dbReference type="RefSeq" id="XP_018228925.1">
    <property type="nucleotide sequence ID" value="XM_018374703.1"/>
</dbReference>
<dbReference type="EMBL" id="LFWA01000011">
    <property type="protein sequence ID" value="KTW28590.1"/>
    <property type="molecule type" value="Genomic_DNA"/>
</dbReference>
<comment type="similarity">
    <text evidence="1">Belongs to the SIP5 family.</text>
</comment>
<name>A0A0W4ZJN2_PNEJ7</name>
<evidence type="ECO:0000313" key="2">
    <source>
        <dbReference type="EMBL" id="KTW28590.1"/>
    </source>
</evidence>
<evidence type="ECO:0000256" key="1">
    <source>
        <dbReference type="ARBA" id="ARBA00010402"/>
    </source>
</evidence>